<proteinExistence type="predicted"/>
<dbReference type="InterPro" id="IPR001460">
    <property type="entry name" value="PCN-bd_Tpept"/>
</dbReference>
<feature type="domain" description="PASTA" evidence="10">
    <location>
        <begin position="756"/>
        <end position="821"/>
    </location>
</feature>
<accession>A0ABU5N9R6</accession>
<dbReference type="PANTHER" id="PTHR32282:SF33">
    <property type="entry name" value="PEPTIDOGLYCAN GLYCOSYLTRANSFERASE"/>
    <property type="match status" value="1"/>
</dbReference>
<comment type="catalytic activity">
    <reaction evidence="7">
        <text>Preferential cleavage: (Ac)2-L-Lys-D-Ala-|-D-Ala. Also transpeptidation of peptidyl-alanyl moieties that are N-acyl substituents of D-alanine.</text>
        <dbReference type="EC" id="3.4.16.4"/>
    </reaction>
</comment>
<dbReference type="PROSITE" id="PS51178">
    <property type="entry name" value="PASTA"/>
    <property type="match status" value="2"/>
</dbReference>
<dbReference type="CDD" id="cd06577">
    <property type="entry name" value="PASTA_pknB"/>
    <property type="match status" value="2"/>
</dbReference>
<sequence length="910" mass="95060">MPQKNRTASGVLGGILGVVGLSAVAGILITATVTPAIAVTGAAASSAITMFDKLPSVLEIEKLMLPSTIYYQDSDGDYVELTQFYDQNREPVTYDEVAPVMYDAILSSEDPRYYQHGGVDLIGTTRALLSNAQGGATQGGSSISQQYVKNILIQQCESNAEGETNEEVAAAKLECWTEATTASGVEGYQRKLQEMRYAIALEQKYSKNDILLGYLNIANFGGTNYGIEAASHYYFNVSSSDLSIAQAATLAGIVQNPNTYRIDLPGGSITNSEGTALNTAPDGEVNASEGTLAALDTLLADGTITEEEYLAAADGYTLTKGRQLYVLSRMLDDGKITEEQYIEAAKSPIEPDITVPSSGCAEAGGSAFFCKYVQDVIANDPAFGETADDRAAALRRGGLNIYTTLDIDLQLAAEQTMKDTVPQSIDGMQLGSTTVSIEAETGRILSIAQNKTFSERADDASDPTKTSLVYAGDHLFGSSDGFNAGSTFKLFTLIDWLEKGNSLNEVLNGRVHTVTRLQDSCVEGGYWIDPGADAIDNFAKAPGYVGTPMQFTADSLNSGFLAMAERLDLCDIEKVATKMGVVQAATGEPADVNGAFSILGSEAVSPIAVAGAYATVANDGVYCEPQAIDRVTDSDGNELAVPERSCERVLDSSVAATAAYALQGVMNGGTGALGNPYDGIPVIGKTGTHETYQTWLVESSTKVATAAWVGNIQGFSDVFDYGVAYYRYALGKGVQSAANAIYGGGAFPDPDQDLLRVVYTDLPNVVGMSIDQATATLEEAGFSVTLGEEVDSSEAAGIIAEQDPGAGRVAGGTNVTIRPSNGQGVTVPDVSGQSLENAISTLRSEGFDSVQPGSCTATGGGGGDDDDDDENNGGNGNGNGATQVTGTSPGAGELVNRGDTISVNYRAESC</sequence>
<dbReference type="Pfam" id="PF00905">
    <property type="entry name" value="Transpeptidase"/>
    <property type="match status" value="1"/>
</dbReference>
<evidence type="ECO:0000256" key="9">
    <source>
        <dbReference type="SAM" id="MobiDB-lite"/>
    </source>
</evidence>
<gene>
    <name evidence="11" type="ORF">R2Q92_13380</name>
</gene>
<dbReference type="InterPro" id="IPR001264">
    <property type="entry name" value="Glyco_trans_51"/>
</dbReference>
<keyword evidence="3" id="KW-0328">Glycosyltransferase</keyword>
<dbReference type="InterPro" id="IPR050396">
    <property type="entry name" value="Glycosyltr_51/Transpeptidase"/>
</dbReference>
<dbReference type="Proteomes" id="UP001291912">
    <property type="component" value="Unassembled WGS sequence"/>
</dbReference>
<dbReference type="PANTHER" id="PTHR32282">
    <property type="entry name" value="BINDING PROTEIN TRANSPEPTIDASE, PUTATIVE-RELATED"/>
    <property type="match status" value="1"/>
</dbReference>
<dbReference type="InterPro" id="IPR005543">
    <property type="entry name" value="PASTA_dom"/>
</dbReference>
<protein>
    <submittedName>
        <fullName evidence="11">Transglycosylase domain-containing protein</fullName>
    </submittedName>
</protein>
<name>A0ABU5N9R6_9MICO</name>
<dbReference type="Gene3D" id="3.30.10.20">
    <property type="match status" value="2"/>
</dbReference>
<keyword evidence="4" id="KW-0808">Transferase</keyword>
<dbReference type="InterPro" id="IPR023346">
    <property type="entry name" value="Lysozyme-like_dom_sf"/>
</dbReference>
<evidence type="ECO:0000256" key="6">
    <source>
        <dbReference type="ARBA" id="ARBA00023268"/>
    </source>
</evidence>
<dbReference type="Pfam" id="PF03793">
    <property type="entry name" value="PASTA"/>
    <property type="match status" value="2"/>
</dbReference>
<dbReference type="Gene3D" id="3.40.710.10">
    <property type="entry name" value="DD-peptidase/beta-lactamase superfamily"/>
    <property type="match status" value="1"/>
</dbReference>
<dbReference type="SUPFAM" id="SSF56601">
    <property type="entry name" value="beta-lactamase/transpeptidase-like"/>
    <property type="match status" value="1"/>
</dbReference>
<evidence type="ECO:0000256" key="7">
    <source>
        <dbReference type="ARBA" id="ARBA00034000"/>
    </source>
</evidence>
<keyword evidence="12" id="KW-1185">Reference proteome</keyword>
<dbReference type="SUPFAM" id="SSF53955">
    <property type="entry name" value="Lysozyme-like"/>
    <property type="match status" value="1"/>
</dbReference>
<dbReference type="SMART" id="SM00740">
    <property type="entry name" value="PASTA"/>
    <property type="match status" value="2"/>
</dbReference>
<evidence type="ECO:0000256" key="8">
    <source>
        <dbReference type="ARBA" id="ARBA00049902"/>
    </source>
</evidence>
<feature type="region of interest" description="Disordered" evidence="9">
    <location>
        <begin position="843"/>
        <end position="910"/>
    </location>
</feature>
<feature type="region of interest" description="Disordered" evidence="9">
    <location>
        <begin position="803"/>
        <end position="830"/>
    </location>
</feature>
<dbReference type="RefSeq" id="WP_194422814.1">
    <property type="nucleotide sequence ID" value="NZ_BAAAPT010000001.1"/>
</dbReference>
<evidence type="ECO:0000256" key="2">
    <source>
        <dbReference type="ARBA" id="ARBA00022670"/>
    </source>
</evidence>
<dbReference type="Gene3D" id="1.10.3810.10">
    <property type="entry name" value="Biosynthetic peptidoglycan transglycosylase-like"/>
    <property type="match status" value="1"/>
</dbReference>
<keyword evidence="6" id="KW-0511">Multifunctional enzyme</keyword>
<comment type="catalytic activity">
    <reaction evidence="8">
        <text>[GlcNAc-(1-&gt;4)-Mur2Ac(oyl-L-Ala-gamma-D-Glu-L-Lys-D-Ala-D-Ala)](n)-di-trans,octa-cis-undecaprenyl diphosphate + beta-D-GlcNAc-(1-&gt;4)-Mur2Ac(oyl-L-Ala-gamma-D-Glu-L-Lys-D-Ala-D-Ala)-di-trans,octa-cis-undecaprenyl diphosphate = [GlcNAc-(1-&gt;4)-Mur2Ac(oyl-L-Ala-gamma-D-Glu-L-Lys-D-Ala-D-Ala)](n+1)-di-trans,octa-cis-undecaprenyl diphosphate + di-trans,octa-cis-undecaprenyl diphosphate + H(+)</text>
        <dbReference type="Rhea" id="RHEA:23708"/>
        <dbReference type="Rhea" id="RHEA-COMP:9602"/>
        <dbReference type="Rhea" id="RHEA-COMP:9603"/>
        <dbReference type="ChEBI" id="CHEBI:15378"/>
        <dbReference type="ChEBI" id="CHEBI:58405"/>
        <dbReference type="ChEBI" id="CHEBI:60033"/>
        <dbReference type="ChEBI" id="CHEBI:78435"/>
        <dbReference type="EC" id="2.4.99.28"/>
    </reaction>
</comment>
<keyword evidence="5" id="KW-0378">Hydrolase</keyword>
<evidence type="ECO:0000256" key="4">
    <source>
        <dbReference type="ARBA" id="ARBA00022679"/>
    </source>
</evidence>
<evidence type="ECO:0000256" key="5">
    <source>
        <dbReference type="ARBA" id="ARBA00022801"/>
    </source>
</evidence>
<dbReference type="EMBL" id="JAWJYN010000003">
    <property type="protein sequence ID" value="MDZ8162823.1"/>
    <property type="molecule type" value="Genomic_DNA"/>
</dbReference>
<feature type="compositionally biased region" description="Polar residues" evidence="9">
    <location>
        <begin position="813"/>
        <end position="824"/>
    </location>
</feature>
<keyword evidence="1" id="KW-0121">Carboxypeptidase</keyword>
<evidence type="ECO:0000313" key="11">
    <source>
        <dbReference type="EMBL" id="MDZ8162823.1"/>
    </source>
</evidence>
<organism evidence="11 12">
    <name type="scientific">Microbacterium aquimaris</name>
    <dbReference type="NCBI Taxonomy" id="459816"/>
    <lineage>
        <taxon>Bacteria</taxon>
        <taxon>Bacillati</taxon>
        <taxon>Actinomycetota</taxon>
        <taxon>Actinomycetes</taxon>
        <taxon>Micrococcales</taxon>
        <taxon>Microbacteriaceae</taxon>
        <taxon>Microbacterium</taxon>
    </lineage>
</organism>
<dbReference type="Pfam" id="PF00912">
    <property type="entry name" value="Transgly"/>
    <property type="match status" value="1"/>
</dbReference>
<reference evidence="11 12" key="1">
    <citation type="submission" date="2023-10" db="EMBL/GenBank/DDBJ databases">
        <title>Microbacterium xanthum sp. nov., isolated from seaweed.</title>
        <authorList>
            <person name="Lee S.D."/>
        </authorList>
    </citation>
    <scope>NUCLEOTIDE SEQUENCE [LARGE SCALE GENOMIC DNA]</scope>
    <source>
        <strain evidence="11 12">KCTC 19124</strain>
    </source>
</reference>
<evidence type="ECO:0000256" key="1">
    <source>
        <dbReference type="ARBA" id="ARBA00022645"/>
    </source>
</evidence>
<evidence type="ECO:0000256" key="3">
    <source>
        <dbReference type="ARBA" id="ARBA00022676"/>
    </source>
</evidence>
<dbReference type="InterPro" id="IPR036950">
    <property type="entry name" value="PBP_transglycosylase"/>
</dbReference>
<keyword evidence="2" id="KW-0645">Protease</keyword>
<evidence type="ECO:0000313" key="12">
    <source>
        <dbReference type="Proteomes" id="UP001291912"/>
    </source>
</evidence>
<dbReference type="InterPro" id="IPR012338">
    <property type="entry name" value="Beta-lactam/transpept-like"/>
</dbReference>
<comment type="caution">
    <text evidence="11">The sequence shown here is derived from an EMBL/GenBank/DDBJ whole genome shotgun (WGS) entry which is preliminary data.</text>
</comment>
<evidence type="ECO:0000259" key="10">
    <source>
        <dbReference type="PROSITE" id="PS51178"/>
    </source>
</evidence>
<feature type="domain" description="PASTA" evidence="10">
    <location>
        <begin position="824"/>
        <end position="907"/>
    </location>
</feature>